<feature type="domain" description="DUF4097" evidence="3">
    <location>
        <begin position="158"/>
        <end position="273"/>
    </location>
</feature>
<keyword evidence="2" id="KW-1133">Transmembrane helix</keyword>
<dbReference type="InterPro" id="IPR025164">
    <property type="entry name" value="Toastrack_DUF4097"/>
</dbReference>
<proteinExistence type="predicted"/>
<gene>
    <name evidence="4" type="ORF">PSU4_22410</name>
</gene>
<keyword evidence="2" id="KW-0472">Membrane</keyword>
<name>A0A511DFI8_9PSEU</name>
<dbReference type="Proteomes" id="UP000321685">
    <property type="component" value="Unassembled WGS sequence"/>
</dbReference>
<evidence type="ECO:0000256" key="2">
    <source>
        <dbReference type="SAM" id="Phobius"/>
    </source>
</evidence>
<keyword evidence="2" id="KW-0812">Transmembrane</keyword>
<dbReference type="Pfam" id="PF13349">
    <property type="entry name" value="DUF4097"/>
    <property type="match status" value="1"/>
</dbReference>
<reference evidence="4 5" key="1">
    <citation type="submission" date="2019-07" db="EMBL/GenBank/DDBJ databases">
        <title>Whole genome shotgun sequence of Pseudonocardia sulfidoxydans NBRC 16205.</title>
        <authorList>
            <person name="Hosoyama A."/>
            <person name="Uohara A."/>
            <person name="Ohji S."/>
            <person name="Ichikawa N."/>
        </authorList>
    </citation>
    <scope>NUCLEOTIDE SEQUENCE [LARGE SCALE GENOMIC DNA]</scope>
    <source>
        <strain evidence="4 5">NBRC 16205</strain>
    </source>
</reference>
<evidence type="ECO:0000256" key="1">
    <source>
        <dbReference type="SAM" id="MobiDB-lite"/>
    </source>
</evidence>
<evidence type="ECO:0000313" key="4">
    <source>
        <dbReference type="EMBL" id="GEL23287.1"/>
    </source>
</evidence>
<evidence type="ECO:0000259" key="3">
    <source>
        <dbReference type="Pfam" id="PF13349"/>
    </source>
</evidence>
<dbReference type="RefSeq" id="WP_147106081.1">
    <property type="nucleotide sequence ID" value="NZ_BJVJ01000017.1"/>
</dbReference>
<sequence>MSAPTTPTAPTAAAEPDAARAPRRPHPALVVVAAVVVLVAAVIGVAQLLGDAVHSTTTTDATYALTTPRLAVTTDSGDITVVVSDDDAVHVRTQATHGLATPDLVAEPGPAGLVLDSHCNGFLGDFCQVSYTVAVPRAVSVMITGGIGDVVVGDLDGRVDVDNTGGDVLLTGLGGDVTVRTLSGDVVATGLRSGSVLAETSTGDVSVTGAVAPTSVTARSTIGDIDVAVPATRPYRVDVGPGSDLGSARVLLPADPTATATVSATSDHGDVTVRPV</sequence>
<dbReference type="AlphaFoldDB" id="A0A511DFI8"/>
<feature type="compositionally biased region" description="Low complexity" evidence="1">
    <location>
        <begin position="1"/>
        <end position="16"/>
    </location>
</feature>
<comment type="caution">
    <text evidence="4">The sequence shown here is derived from an EMBL/GenBank/DDBJ whole genome shotgun (WGS) entry which is preliminary data.</text>
</comment>
<feature type="transmembrane region" description="Helical" evidence="2">
    <location>
        <begin position="28"/>
        <end position="49"/>
    </location>
</feature>
<feature type="region of interest" description="Disordered" evidence="1">
    <location>
        <begin position="1"/>
        <end position="23"/>
    </location>
</feature>
<protein>
    <recommendedName>
        <fullName evidence="3">DUF4097 domain-containing protein</fullName>
    </recommendedName>
</protein>
<organism evidence="4 5">
    <name type="scientific">Pseudonocardia sulfidoxydans NBRC 16205</name>
    <dbReference type="NCBI Taxonomy" id="1223511"/>
    <lineage>
        <taxon>Bacteria</taxon>
        <taxon>Bacillati</taxon>
        <taxon>Actinomycetota</taxon>
        <taxon>Actinomycetes</taxon>
        <taxon>Pseudonocardiales</taxon>
        <taxon>Pseudonocardiaceae</taxon>
        <taxon>Pseudonocardia</taxon>
    </lineage>
</organism>
<dbReference type="OrthoDB" id="5243271at2"/>
<evidence type="ECO:0000313" key="5">
    <source>
        <dbReference type="Proteomes" id="UP000321685"/>
    </source>
</evidence>
<keyword evidence="5" id="KW-1185">Reference proteome</keyword>
<dbReference type="EMBL" id="BJVJ01000017">
    <property type="protein sequence ID" value="GEL23287.1"/>
    <property type="molecule type" value="Genomic_DNA"/>
</dbReference>
<accession>A0A511DFI8</accession>